<organism evidence="11 12">
    <name type="scientific">Gulbenkiania indica</name>
    <dbReference type="NCBI Taxonomy" id="375574"/>
    <lineage>
        <taxon>Bacteria</taxon>
        <taxon>Pseudomonadati</taxon>
        <taxon>Pseudomonadota</taxon>
        <taxon>Betaproteobacteria</taxon>
        <taxon>Neisseriales</taxon>
        <taxon>Chromobacteriaceae</taxon>
        <taxon>Gulbenkiania</taxon>
    </lineage>
</organism>
<evidence type="ECO:0000313" key="11">
    <source>
        <dbReference type="EMBL" id="CUA81966.1"/>
    </source>
</evidence>
<comment type="function">
    <text evidence="1">Exerts its effect at some terminal stage of cytochrome c oxidase synthesis, probably by being involved in the insertion of the copper B into subunit I.</text>
</comment>
<dbReference type="PANTHER" id="PTHR21320">
    <property type="entry name" value="CYTOCHROME C OXIDASE ASSEMBLY PROTEIN COX11-RELATED"/>
    <property type="match status" value="1"/>
</dbReference>
<accession>A0A0K6GTY1</accession>
<comment type="similarity">
    <text evidence="3">Belongs to the COX11/CtaG family.</text>
</comment>
<dbReference type="PIRSF" id="PIRSF005413">
    <property type="entry name" value="COX11"/>
    <property type="match status" value="1"/>
</dbReference>
<dbReference type="GO" id="GO:0005507">
    <property type="term" value="F:copper ion binding"/>
    <property type="evidence" value="ECO:0007669"/>
    <property type="project" value="InterPro"/>
</dbReference>
<keyword evidence="12" id="KW-1185">Reference proteome</keyword>
<reference evidence="12" key="1">
    <citation type="submission" date="2015-08" db="EMBL/GenBank/DDBJ databases">
        <authorList>
            <person name="Varghese N."/>
        </authorList>
    </citation>
    <scope>NUCLEOTIDE SEQUENCE [LARGE SCALE GENOMIC DNA]</scope>
    <source>
        <strain evidence="12">DSM 17901</strain>
    </source>
</reference>
<dbReference type="STRING" id="375574.GCA_001418035_00613"/>
<dbReference type="SUPFAM" id="SSF110111">
    <property type="entry name" value="Ctag/Cox11"/>
    <property type="match status" value="1"/>
</dbReference>
<dbReference type="InterPro" id="IPR023471">
    <property type="entry name" value="CtaG/Cox11_dom_sf"/>
</dbReference>
<name>A0A0K6GTY1_9NEIS</name>
<dbReference type="Proteomes" id="UP000243535">
    <property type="component" value="Unassembled WGS sequence"/>
</dbReference>
<dbReference type="AlphaFoldDB" id="A0A0K6GTY1"/>
<keyword evidence="8" id="KW-0186">Copper</keyword>
<evidence type="ECO:0000256" key="5">
    <source>
        <dbReference type="ARBA" id="ARBA00022692"/>
    </source>
</evidence>
<feature type="transmembrane region" description="Helical" evidence="10">
    <location>
        <begin position="18"/>
        <end position="40"/>
    </location>
</feature>
<evidence type="ECO:0000256" key="7">
    <source>
        <dbReference type="ARBA" id="ARBA00022989"/>
    </source>
</evidence>
<sequence length="186" mass="20588">MALQPQPPSMPPDARRALLLKLCVIVVMMFGFAWALIPLYRVICEVTGINQVVQADTLAEDTARPVPSARPVTLVFDANVQAGLPWQVRPLVRQLSARPGEFVRVEYEITNASNRRVVGQAVPRYLPAAAGEHVKKLDCFCFRQQVFAPGETRRFPVVFVVDRKLPEEVESITLAYSVFDVPGSGG</sequence>
<evidence type="ECO:0000256" key="8">
    <source>
        <dbReference type="ARBA" id="ARBA00023008"/>
    </source>
</evidence>
<evidence type="ECO:0000256" key="6">
    <source>
        <dbReference type="ARBA" id="ARBA00022968"/>
    </source>
</evidence>
<evidence type="ECO:0000256" key="3">
    <source>
        <dbReference type="ARBA" id="ARBA00009620"/>
    </source>
</evidence>
<evidence type="ECO:0000256" key="9">
    <source>
        <dbReference type="ARBA" id="ARBA00023136"/>
    </source>
</evidence>
<dbReference type="InterPro" id="IPR007533">
    <property type="entry name" value="Cyt_c_oxidase_assmbl_CtaG"/>
</dbReference>
<evidence type="ECO:0000256" key="1">
    <source>
        <dbReference type="ARBA" id="ARBA00004007"/>
    </source>
</evidence>
<proteinExistence type="inferred from homology"/>
<evidence type="ECO:0000256" key="4">
    <source>
        <dbReference type="ARBA" id="ARBA00015384"/>
    </source>
</evidence>
<keyword evidence="5 10" id="KW-0812">Transmembrane</keyword>
<comment type="subcellular location">
    <subcellularLocation>
        <location evidence="2">Cell inner membrane</location>
        <topology evidence="2">Single-pass type II membrane protein</topology>
        <orientation evidence="2">Periplasmic side</orientation>
    </subcellularLocation>
</comment>
<gene>
    <name evidence="11" type="ORF">Ga0061063_0814</name>
</gene>
<dbReference type="GO" id="GO:0005886">
    <property type="term" value="C:plasma membrane"/>
    <property type="evidence" value="ECO:0007669"/>
    <property type="project" value="UniProtKB-SubCell"/>
</dbReference>
<keyword evidence="9 10" id="KW-0472">Membrane</keyword>
<evidence type="ECO:0000256" key="2">
    <source>
        <dbReference type="ARBA" id="ARBA00004382"/>
    </source>
</evidence>
<keyword evidence="6" id="KW-0735">Signal-anchor</keyword>
<dbReference type="NCBIfam" id="NF003465">
    <property type="entry name" value="PRK05089.1"/>
    <property type="match status" value="1"/>
</dbReference>
<dbReference type="PANTHER" id="PTHR21320:SF3">
    <property type="entry name" value="CYTOCHROME C OXIDASE ASSEMBLY PROTEIN COX11, MITOCHONDRIAL-RELATED"/>
    <property type="match status" value="1"/>
</dbReference>
<dbReference type="EMBL" id="CYHA01000001">
    <property type="protein sequence ID" value="CUA81966.1"/>
    <property type="molecule type" value="Genomic_DNA"/>
</dbReference>
<dbReference type="Gene3D" id="2.60.370.10">
    <property type="entry name" value="Ctag/Cox11"/>
    <property type="match status" value="1"/>
</dbReference>
<keyword evidence="7 10" id="KW-1133">Transmembrane helix</keyword>
<dbReference type="RefSeq" id="WP_245622681.1">
    <property type="nucleotide sequence ID" value="NZ_CYHA01000001.1"/>
</dbReference>
<dbReference type="Pfam" id="PF04442">
    <property type="entry name" value="CtaG_Cox11"/>
    <property type="match status" value="1"/>
</dbReference>
<evidence type="ECO:0000313" key="12">
    <source>
        <dbReference type="Proteomes" id="UP000243535"/>
    </source>
</evidence>
<protein>
    <recommendedName>
        <fullName evidence="4">Cytochrome c oxidase assembly protein CtaG</fullName>
    </recommendedName>
</protein>
<evidence type="ECO:0000256" key="10">
    <source>
        <dbReference type="SAM" id="Phobius"/>
    </source>
</evidence>